<keyword evidence="4" id="KW-1185">Reference proteome</keyword>
<feature type="domain" description="Abortive phage infection protein C-terminal" evidence="1">
    <location>
        <begin position="235"/>
        <end position="548"/>
    </location>
</feature>
<name>A0A292Y8A1_9BACT</name>
<evidence type="ECO:0000313" key="3">
    <source>
        <dbReference type="EMBL" id="GAX87022.1"/>
    </source>
</evidence>
<evidence type="ECO:0000259" key="2">
    <source>
        <dbReference type="Pfam" id="PF22879"/>
    </source>
</evidence>
<dbReference type="Pfam" id="PF22879">
    <property type="entry name" value="AIPR_N"/>
    <property type="match status" value="1"/>
</dbReference>
<dbReference type="RefSeq" id="WP_096258178.1">
    <property type="nucleotide sequence ID" value="NZ_BDME01000001.1"/>
</dbReference>
<dbReference type="Pfam" id="PF10592">
    <property type="entry name" value="AIPR"/>
    <property type="match status" value="1"/>
</dbReference>
<evidence type="ECO:0008006" key="5">
    <source>
        <dbReference type="Google" id="ProtNLM"/>
    </source>
</evidence>
<dbReference type="EMBL" id="BDME01000001">
    <property type="protein sequence ID" value="GAX87022.1"/>
    <property type="molecule type" value="Genomic_DNA"/>
</dbReference>
<feature type="domain" description="Abortive infection phage resistance protein N-terminal" evidence="2">
    <location>
        <begin position="29"/>
        <end position="176"/>
    </location>
</feature>
<dbReference type="Proteomes" id="UP000217944">
    <property type="component" value="Unassembled WGS sequence"/>
</dbReference>
<accession>A0A292Y8A1</accession>
<protein>
    <recommendedName>
        <fullName evidence="5">AIPR protein</fullName>
    </recommendedName>
</protein>
<comment type="caution">
    <text evidence="3">The sequence shown here is derived from an EMBL/GenBank/DDBJ whole genome shotgun (WGS) entry which is preliminary data.</text>
</comment>
<organism evidence="3 4">
    <name type="scientific">Lebetimonas natsushimae</name>
    <dbReference type="NCBI Taxonomy" id="1936991"/>
    <lineage>
        <taxon>Bacteria</taxon>
        <taxon>Pseudomonadati</taxon>
        <taxon>Campylobacterota</taxon>
        <taxon>Epsilonproteobacteria</taxon>
        <taxon>Nautiliales</taxon>
        <taxon>Nautiliaceae</taxon>
        <taxon>Lebetimonas</taxon>
    </lineage>
</organism>
<dbReference type="InterPro" id="IPR018891">
    <property type="entry name" value="AIPR_C"/>
</dbReference>
<proteinExistence type="predicted"/>
<evidence type="ECO:0000259" key="1">
    <source>
        <dbReference type="Pfam" id="PF10592"/>
    </source>
</evidence>
<sequence length="680" mass="80348">MTLNEYYNDFMESINVKSNVDENFKESVFFEKALEFLENEGVVTDYKYTPFKKIGMRVDGYEYVDDREILYLFVTEYTNDADIVTLTKTDLDSILARVVKFLIKNTEKPLFKELEETSEAYDISYFIHTYKEKFKNIEIILLTNKQISKMLKEIPKIKLDKYNISVDIWDIERFYQIETSKKHKEDFEINFNEEFGEGLLALEAYSGSSSYKSYLSVVPGDILADLYEKYGARLLESNVRSFLQFRGKINKGIRKTIKTEPEMFFAYNNGITATAEDIEVKNGKIVYLKNFQIVNGGQTTASLYNTRKKDRISLEKVFVQMKLTIIKGDESQFIIPNISRYANTQNKVNDADFFSNDIFHIRIEEKSRKIWAPKKKDSLKATKWFYERARGQYLEEQSKLTDSQKREFKLIYPKKQMFTKTDLAKYIMSTEGYPHIVSQGAQKNFLKFGELVVKQWNTNDKVFNDLYYKHAIAKAILFKETDKLVYKQKWYAGYKANIVAYTLSLLTYLAKKLDKSIDYNKIWQNQDIDTLFAKEIIKISKYVNNHLFDTPENFKNISEWAKKELCWTKLKEKTDNDKLMFSEEFVDKWLISKEEFKYEEKEAKKIQSIDNEIELLKKLFKFDTDKWKQLIEEGVKNNLLCKEEKILLNLIPNGKIPSKKQQKMLVAILKKLEDEGIQVW</sequence>
<reference evidence="3 4" key="1">
    <citation type="journal article" date="2017" name="Syst. Appl. Microbiol.">
        <title>Lebetimonas natsushimae sp. nov., a novel strictly anaerobic, moderately thermophilic chemoautotroph isolated from a deep-sea hydrothermal vent polychaete nest in the Mid-Okinawa Trough.</title>
        <authorList>
            <person name="Nagata R."/>
            <person name="Takaki Y."/>
            <person name="Tame A."/>
            <person name="Nunoura T."/>
            <person name="Muto H."/>
            <person name="Mino S."/>
            <person name="Sawayama S."/>
            <person name="Takai K."/>
            <person name="Nakagawa S."/>
        </authorList>
    </citation>
    <scope>NUCLEOTIDE SEQUENCE [LARGE SCALE GENOMIC DNA]</scope>
    <source>
        <strain evidence="3 4">HS1857</strain>
    </source>
</reference>
<dbReference type="InterPro" id="IPR055101">
    <property type="entry name" value="AIPR_N"/>
</dbReference>
<gene>
    <name evidence="3" type="ORF">LNAT_P0317</name>
</gene>
<dbReference type="AlphaFoldDB" id="A0A292Y8A1"/>
<evidence type="ECO:0000313" key="4">
    <source>
        <dbReference type="Proteomes" id="UP000217944"/>
    </source>
</evidence>
<dbReference type="OrthoDB" id="9806213at2"/>